<evidence type="ECO:0000256" key="3">
    <source>
        <dbReference type="ARBA" id="ARBA00023098"/>
    </source>
</evidence>
<sequence length="334" mass="36820">MSYDGLCFLSLDGGGVRGLSTLYILREIMAALNHAREEAGLLAVKRCDVFGLIGGTSTGGLIAIMLGRLGMDVDDCISAYNALIEAIFTEREIRTGLGFKGNVEAKFSSQKLRECIENPGVSRGCRVFVCSCDRNNTRRIIRLRSYDIPGKPRSMNRPSVVQVALATSAAPRLFDEVNIGDVVHLDGGLDANNPVNHVAHEASDILCKEGGDPNLQARIKCFLSIGTGHPGVKAVHLDNAWKLISATLKEMVTDTQKDAHEFAHSWRRPLSQGRYFRFNVRHGLYDISLHGYKEKGKVETMTLSYLEEQDAEQSVRKCVKAMENKECVSIPDFS</sequence>
<feature type="active site" description="Proton acceptor" evidence="4">
    <location>
        <position position="186"/>
    </location>
</feature>
<name>A0A177C412_9PLEO</name>
<dbReference type="PANTHER" id="PTHR24185:SF1">
    <property type="entry name" value="CALCIUM-INDEPENDENT PHOSPHOLIPASE A2-GAMMA"/>
    <property type="match status" value="1"/>
</dbReference>
<feature type="short sequence motif" description="GXSXG" evidence="4">
    <location>
        <begin position="55"/>
        <end position="59"/>
    </location>
</feature>
<dbReference type="RefSeq" id="XP_018031822.1">
    <property type="nucleotide sequence ID" value="XM_018183644.1"/>
</dbReference>
<keyword evidence="7" id="KW-1185">Reference proteome</keyword>
<dbReference type="GeneID" id="28767130"/>
<dbReference type="AlphaFoldDB" id="A0A177C412"/>
<reference evidence="6 7" key="1">
    <citation type="submission" date="2016-05" db="EMBL/GenBank/DDBJ databases">
        <title>Comparative analysis of secretome profiles of manganese(II)-oxidizing ascomycete fungi.</title>
        <authorList>
            <consortium name="DOE Joint Genome Institute"/>
            <person name="Zeiner C.A."/>
            <person name="Purvine S.O."/>
            <person name="Zink E.M."/>
            <person name="Wu S."/>
            <person name="Pasa-Tolic L."/>
            <person name="Chaput D.L."/>
            <person name="Haridas S."/>
            <person name="Grigoriev I.V."/>
            <person name="Santelli C.M."/>
            <person name="Hansel C.M."/>
        </authorList>
    </citation>
    <scope>NUCLEOTIDE SEQUENCE [LARGE SCALE GENOMIC DNA]</scope>
    <source>
        <strain evidence="6 7">AP3s5-JAC2a</strain>
    </source>
</reference>
<keyword evidence="1 4" id="KW-0378">Hydrolase</keyword>
<dbReference type="GO" id="GO:0047499">
    <property type="term" value="F:calcium-independent phospholipase A2 activity"/>
    <property type="evidence" value="ECO:0007669"/>
    <property type="project" value="TreeGrafter"/>
</dbReference>
<evidence type="ECO:0000259" key="5">
    <source>
        <dbReference type="PROSITE" id="PS51635"/>
    </source>
</evidence>
<protein>
    <submittedName>
        <fullName evidence="6">Phospholipase</fullName>
    </submittedName>
</protein>
<dbReference type="STRING" id="1460663.A0A177C412"/>
<dbReference type="Pfam" id="PF01734">
    <property type="entry name" value="Patatin"/>
    <property type="match status" value="1"/>
</dbReference>
<gene>
    <name evidence="6" type="ORF">CC84DRAFT_1228540</name>
</gene>
<evidence type="ECO:0000256" key="1">
    <source>
        <dbReference type="ARBA" id="ARBA00022801"/>
    </source>
</evidence>
<accession>A0A177C412</accession>
<dbReference type="OrthoDB" id="1658288at2759"/>
<dbReference type="Proteomes" id="UP000077069">
    <property type="component" value="Unassembled WGS sequence"/>
</dbReference>
<dbReference type="InterPro" id="IPR016035">
    <property type="entry name" value="Acyl_Trfase/lysoPLipase"/>
</dbReference>
<feature type="short sequence motif" description="DGA/G" evidence="4">
    <location>
        <begin position="186"/>
        <end position="188"/>
    </location>
</feature>
<dbReference type="Gene3D" id="3.40.1090.10">
    <property type="entry name" value="Cytosolic phospholipase A2 catalytic domain"/>
    <property type="match status" value="1"/>
</dbReference>
<dbReference type="GO" id="GO:0019369">
    <property type="term" value="P:arachidonate metabolic process"/>
    <property type="evidence" value="ECO:0007669"/>
    <property type="project" value="TreeGrafter"/>
</dbReference>
<dbReference type="CDD" id="cd07216">
    <property type="entry name" value="Pat17_PNPLA8_PNPLA9_like3"/>
    <property type="match status" value="1"/>
</dbReference>
<feature type="domain" description="PNPLA" evidence="5">
    <location>
        <begin position="9"/>
        <end position="199"/>
    </location>
</feature>
<dbReference type="EMBL" id="KV441557">
    <property type="protein sequence ID" value="OAG01457.1"/>
    <property type="molecule type" value="Genomic_DNA"/>
</dbReference>
<evidence type="ECO:0000313" key="7">
    <source>
        <dbReference type="Proteomes" id="UP000077069"/>
    </source>
</evidence>
<keyword evidence="3 4" id="KW-0443">Lipid metabolism</keyword>
<evidence type="ECO:0000313" key="6">
    <source>
        <dbReference type="EMBL" id="OAG01457.1"/>
    </source>
</evidence>
<evidence type="ECO:0000256" key="2">
    <source>
        <dbReference type="ARBA" id="ARBA00022963"/>
    </source>
</evidence>
<dbReference type="InterPro" id="IPR002641">
    <property type="entry name" value="PNPLA_dom"/>
</dbReference>
<dbReference type="GO" id="GO:0016042">
    <property type="term" value="P:lipid catabolic process"/>
    <property type="evidence" value="ECO:0007669"/>
    <property type="project" value="UniProtKB-UniRule"/>
</dbReference>
<feature type="active site" description="Nucleophile" evidence="4">
    <location>
        <position position="57"/>
    </location>
</feature>
<keyword evidence="2 4" id="KW-0442">Lipid degradation</keyword>
<feature type="short sequence motif" description="GXGXXG" evidence="4">
    <location>
        <begin position="13"/>
        <end position="18"/>
    </location>
</feature>
<dbReference type="SUPFAM" id="SSF52151">
    <property type="entry name" value="FabD/lysophospholipase-like"/>
    <property type="match status" value="1"/>
</dbReference>
<dbReference type="PANTHER" id="PTHR24185">
    <property type="entry name" value="CALCIUM-INDEPENDENT PHOSPHOLIPASE A2-GAMMA"/>
    <property type="match status" value="1"/>
</dbReference>
<evidence type="ECO:0000256" key="4">
    <source>
        <dbReference type="PROSITE-ProRule" id="PRU01161"/>
    </source>
</evidence>
<dbReference type="InParanoid" id="A0A177C412"/>
<proteinExistence type="predicted"/>
<dbReference type="GO" id="GO:0046486">
    <property type="term" value="P:glycerolipid metabolic process"/>
    <property type="evidence" value="ECO:0007669"/>
    <property type="project" value="UniProtKB-ARBA"/>
</dbReference>
<dbReference type="GO" id="GO:0016020">
    <property type="term" value="C:membrane"/>
    <property type="evidence" value="ECO:0007669"/>
    <property type="project" value="TreeGrafter"/>
</dbReference>
<dbReference type="PROSITE" id="PS51635">
    <property type="entry name" value="PNPLA"/>
    <property type="match status" value="1"/>
</dbReference>
<organism evidence="6 7">
    <name type="scientific">Paraphaeosphaeria sporulosa</name>
    <dbReference type="NCBI Taxonomy" id="1460663"/>
    <lineage>
        <taxon>Eukaryota</taxon>
        <taxon>Fungi</taxon>
        <taxon>Dikarya</taxon>
        <taxon>Ascomycota</taxon>
        <taxon>Pezizomycotina</taxon>
        <taxon>Dothideomycetes</taxon>
        <taxon>Pleosporomycetidae</taxon>
        <taxon>Pleosporales</taxon>
        <taxon>Massarineae</taxon>
        <taxon>Didymosphaeriaceae</taxon>
        <taxon>Paraphaeosphaeria</taxon>
    </lineage>
</organism>